<comment type="caution">
    <text evidence="1">The sequence shown here is derived from an EMBL/GenBank/DDBJ whole genome shotgun (WGS) entry which is preliminary data.</text>
</comment>
<dbReference type="OrthoDB" id="9797795at2"/>
<keyword evidence="2" id="KW-1185">Reference proteome</keyword>
<evidence type="ECO:0000313" key="2">
    <source>
        <dbReference type="Proteomes" id="UP000287188"/>
    </source>
</evidence>
<dbReference type="AlphaFoldDB" id="A0A402AGR4"/>
<gene>
    <name evidence="1" type="ORF">KDK_21180</name>
</gene>
<dbReference type="RefSeq" id="WP_126549871.1">
    <property type="nucleotide sequence ID" value="NZ_BIFS01000001.1"/>
</dbReference>
<dbReference type="InterPro" id="IPR002201">
    <property type="entry name" value="Glyco_trans_9"/>
</dbReference>
<name>A0A402AGR4_9CHLR</name>
<dbReference type="EMBL" id="BIFS01000001">
    <property type="protein sequence ID" value="GCE18318.1"/>
    <property type="molecule type" value="Genomic_DNA"/>
</dbReference>
<dbReference type="GO" id="GO:0016757">
    <property type="term" value="F:glycosyltransferase activity"/>
    <property type="evidence" value="ECO:0007669"/>
    <property type="project" value="InterPro"/>
</dbReference>
<reference evidence="2" key="1">
    <citation type="submission" date="2018-12" db="EMBL/GenBank/DDBJ databases">
        <title>Tengunoibacter tsumagoiensis gen. nov., sp. nov., Dictyobacter kobayashii sp. nov., D. alpinus sp. nov., and D. joshuensis sp. nov. and description of Dictyobacteraceae fam. nov. within the order Ktedonobacterales isolated from Tengu-no-mugimeshi.</title>
        <authorList>
            <person name="Wang C.M."/>
            <person name="Zheng Y."/>
            <person name="Sakai Y."/>
            <person name="Toyoda A."/>
            <person name="Minakuchi Y."/>
            <person name="Abe K."/>
            <person name="Yokota A."/>
            <person name="Yabe S."/>
        </authorList>
    </citation>
    <scope>NUCLEOTIDE SEQUENCE [LARGE SCALE GENOMIC DNA]</scope>
    <source>
        <strain evidence="2">Uno11</strain>
    </source>
</reference>
<proteinExistence type="predicted"/>
<dbReference type="Gene3D" id="3.40.50.2000">
    <property type="entry name" value="Glycogen Phosphorylase B"/>
    <property type="match status" value="1"/>
</dbReference>
<accession>A0A402AGR4</accession>
<dbReference type="Proteomes" id="UP000287188">
    <property type="component" value="Unassembled WGS sequence"/>
</dbReference>
<evidence type="ECO:0000313" key="1">
    <source>
        <dbReference type="EMBL" id="GCE18318.1"/>
    </source>
</evidence>
<organism evidence="1 2">
    <name type="scientific">Dictyobacter kobayashii</name>
    <dbReference type="NCBI Taxonomy" id="2014872"/>
    <lineage>
        <taxon>Bacteria</taxon>
        <taxon>Bacillati</taxon>
        <taxon>Chloroflexota</taxon>
        <taxon>Ktedonobacteria</taxon>
        <taxon>Ktedonobacterales</taxon>
        <taxon>Dictyobacteraceae</taxon>
        <taxon>Dictyobacter</taxon>
    </lineage>
</organism>
<evidence type="ECO:0008006" key="3">
    <source>
        <dbReference type="Google" id="ProtNLM"/>
    </source>
</evidence>
<protein>
    <recommendedName>
        <fullName evidence="3">Glycosyl transferase family 9</fullName>
    </recommendedName>
</protein>
<dbReference type="SUPFAM" id="SSF53756">
    <property type="entry name" value="UDP-Glycosyltransferase/glycogen phosphorylase"/>
    <property type="match status" value="1"/>
</dbReference>
<dbReference type="Pfam" id="PF01075">
    <property type="entry name" value="Glyco_transf_9"/>
    <property type="match status" value="1"/>
</dbReference>
<sequence>METEDLAFMSELARDPQRAISLSEQMSLQANQQALQQATNVIILLGGKAGRLGECVVGTALLEGTLQLLRSQHKAGTPVQIFIDQSSGDLFDIRSYQQAYWPEISIQLLATPLNVEDLIPVLSETAVNKRALVLDFHGARDGMPARTQITTAVGTLDILENLFRVSIRYYALRGPERRYADFLCDLFALPSSALPGTEIQPRIRLTQEDEIRYQQLQREMHFDPDSILIICFFQSVVLAKCYELWDEVMQLLCEYAAQHLPAQKLSFVLTCGPDDNLPAGFKKADMVEWLQDFRGVQNNASVHIYSTLTLRDLAILSSHARLALSDDTGPGHITGALQIPTIVPFLPGNIYAQFIWSSTPWHHGVTLNPNPYTNQQIEFAVIWGKTDIIDSIPATELYQEAVRYLQKDK</sequence>